<dbReference type="InterPro" id="IPR043129">
    <property type="entry name" value="ATPase_NBD"/>
</dbReference>
<proteinExistence type="predicted"/>
<dbReference type="NCBIfam" id="TIGR03725">
    <property type="entry name" value="T6A_YeaZ"/>
    <property type="match status" value="1"/>
</dbReference>
<evidence type="ECO:0000313" key="4">
    <source>
        <dbReference type="Proteomes" id="UP000245959"/>
    </source>
</evidence>
<dbReference type="EMBL" id="QEKH01000027">
    <property type="protein sequence ID" value="PVY38272.1"/>
    <property type="molecule type" value="Genomic_DNA"/>
</dbReference>
<dbReference type="Gene3D" id="3.30.420.40">
    <property type="match status" value="2"/>
</dbReference>
<dbReference type="InterPro" id="IPR022496">
    <property type="entry name" value="T6A_TsaB"/>
</dbReference>
<keyword evidence="2" id="KW-0808">Transferase</keyword>
<evidence type="ECO:0000259" key="1">
    <source>
        <dbReference type="Pfam" id="PF00814"/>
    </source>
</evidence>
<dbReference type="Pfam" id="PF00814">
    <property type="entry name" value="TsaD"/>
    <property type="match status" value="1"/>
</dbReference>
<dbReference type="AlphaFoldDB" id="A0A2U1APC1"/>
<sequence length="225" mass="24017">MNARYAAAIDLSGRSAGFALMKDQELLCAASRPMRGRDSAELADFVAQQLAANGVELAEVSDWTVGSGPGSFTGLRLAAALAAGWTFGKEGVRTRCVPTAVALAARLETAHGARIGCLFDGRNRELIYFEVENFGGELVPTGESRVLNKEQAAEFFRTCPDRHLVALSVELPAIQLLLDDGTAAKVKPVEELDIAALAACGYRKFDNGLTDLVYIRPAVFTAPVQ</sequence>
<dbReference type="SUPFAM" id="SSF53067">
    <property type="entry name" value="Actin-like ATPase domain"/>
    <property type="match status" value="1"/>
</dbReference>
<dbReference type="RefSeq" id="WP_133245230.1">
    <property type="nucleotide sequence ID" value="NZ_CABMMC010000122.1"/>
</dbReference>
<evidence type="ECO:0000313" key="5">
    <source>
        <dbReference type="Proteomes" id="UP000576225"/>
    </source>
</evidence>
<evidence type="ECO:0000313" key="2">
    <source>
        <dbReference type="EMBL" id="NMD86548.1"/>
    </source>
</evidence>
<dbReference type="GeneID" id="78296413"/>
<dbReference type="Proteomes" id="UP000576225">
    <property type="component" value="Unassembled WGS sequence"/>
</dbReference>
<comment type="caution">
    <text evidence="3">The sequence shown here is derived from an EMBL/GenBank/DDBJ whole genome shotgun (WGS) entry which is preliminary data.</text>
</comment>
<organism evidence="3 4">
    <name type="scientific">Victivallis vadensis</name>
    <dbReference type="NCBI Taxonomy" id="172901"/>
    <lineage>
        <taxon>Bacteria</taxon>
        <taxon>Pseudomonadati</taxon>
        <taxon>Lentisphaerota</taxon>
        <taxon>Lentisphaeria</taxon>
        <taxon>Victivallales</taxon>
        <taxon>Victivallaceae</taxon>
        <taxon>Victivallis</taxon>
    </lineage>
</organism>
<keyword evidence="4" id="KW-1185">Reference proteome</keyword>
<dbReference type="Proteomes" id="UP000245959">
    <property type="component" value="Unassembled WGS sequence"/>
</dbReference>
<name>A0A2U1APC1_9BACT</name>
<feature type="domain" description="Gcp-like" evidence="1">
    <location>
        <begin position="41"/>
        <end position="138"/>
    </location>
</feature>
<dbReference type="GO" id="GO:0002949">
    <property type="term" value="P:tRNA threonylcarbamoyladenosine modification"/>
    <property type="evidence" value="ECO:0007669"/>
    <property type="project" value="InterPro"/>
</dbReference>
<evidence type="ECO:0000313" key="3">
    <source>
        <dbReference type="EMBL" id="PVY38272.1"/>
    </source>
</evidence>
<accession>A0A2U1APC1</accession>
<reference evidence="2 5" key="2">
    <citation type="submission" date="2020-04" db="EMBL/GenBank/DDBJ databases">
        <authorList>
            <person name="Hitch T.C.A."/>
            <person name="Wylensek D."/>
            <person name="Clavel T."/>
        </authorList>
    </citation>
    <scope>NUCLEOTIDE SEQUENCE [LARGE SCALE GENOMIC DNA]</scope>
    <source>
        <strain evidence="2 5">COR2-253-APC-1A</strain>
    </source>
</reference>
<gene>
    <name evidence="2" type="primary">tsaB</name>
    <name evidence="3" type="ORF">C8D82_12734</name>
    <name evidence="2" type="ORF">HF882_08145</name>
</gene>
<dbReference type="EMBL" id="JABAEW010000012">
    <property type="protein sequence ID" value="NMD86548.1"/>
    <property type="molecule type" value="Genomic_DNA"/>
</dbReference>
<dbReference type="InterPro" id="IPR000905">
    <property type="entry name" value="Gcp-like_dom"/>
</dbReference>
<reference evidence="3 4" key="1">
    <citation type="submission" date="2018-04" db="EMBL/GenBank/DDBJ databases">
        <title>Genomic Encyclopedia of Type Strains, Phase IV (KMG-IV): sequencing the most valuable type-strain genomes for metagenomic binning, comparative biology and taxonomic classification.</title>
        <authorList>
            <person name="Goeker M."/>
        </authorList>
    </citation>
    <scope>NUCLEOTIDE SEQUENCE [LARGE SCALE GENOMIC DNA]</scope>
    <source>
        <strain evidence="3 4">DSM 14823</strain>
    </source>
</reference>
<dbReference type="OrthoDB" id="9809995at2"/>
<protein>
    <submittedName>
        <fullName evidence="2">tRNA (Adenosine(37)-N6)-threonylcarbamoyltransferase complex dimerization subunit type 1 TsaB</fullName>
    </submittedName>
    <submittedName>
        <fullName evidence="3">tRNA threonylcarbamoyl adenosine modification protein YeaZ</fullName>
    </submittedName>
</protein>
<dbReference type="GO" id="GO:0016740">
    <property type="term" value="F:transferase activity"/>
    <property type="evidence" value="ECO:0007669"/>
    <property type="project" value="UniProtKB-KW"/>
</dbReference>